<dbReference type="EMBL" id="CAADFC020000009">
    <property type="protein sequence ID" value="VIO69114.1"/>
    <property type="molecule type" value="Genomic_DNA"/>
</dbReference>
<name>A0A508T5Q4_9BRAD</name>
<organism evidence="1 2">
    <name type="scientific">Bradyrhizobium ivorense</name>
    <dbReference type="NCBI Taxonomy" id="2511166"/>
    <lineage>
        <taxon>Bacteria</taxon>
        <taxon>Pseudomonadati</taxon>
        <taxon>Pseudomonadota</taxon>
        <taxon>Alphaproteobacteria</taxon>
        <taxon>Hyphomicrobiales</taxon>
        <taxon>Nitrobacteraceae</taxon>
        <taxon>Bradyrhizobium</taxon>
    </lineage>
</organism>
<sequence>MTLLTVLPRLRTNNLKGLGATLTLETVRANLLDRQFADERPNQKWNSDFTYL</sequence>
<evidence type="ECO:0000313" key="1">
    <source>
        <dbReference type="EMBL" id="VIO69114.1"/>
    </source>
</evidence>
<protein>
    <submittedName>
        <fullName evidence="1">Uncharacterized protein</fullName>
    </submittedName>
</protein>
<dbReference type="Proteomes" id="UP000328092">
    <property type="component" value="Unassembled WGS sequence"/>
</dbReference>
<proteinExistence type="predicted"/>
<gene>
    <name evidence="1" type="ORF">CI1B_25150</name>
</gene>
<keyword evidence="2" id="KW-1185">Reference proteome</keyword>
<evidence type="ECO:0000313" key="2">
    <source>
        <dbReference type="Proteomes" id="UP000328092"/>
    </source>
</evidence>
<accession>A0A508T5Q4</accession>
<reference evidence="1" key="1">
    <citation type="submission" date="2019-02" db="EMBL/GenBank/DDBJ databases">
        <authorList>
            <person name="Pothier F.J."/>
        </authorList>
    </citation>
    <scope>NUCLEOTIDE SEQUENCE</scope>
    <source>
        <strain evidence="1">CI-1B</strain>
    </source>
</reference>
<comment type="caution">
    <text evidence="1">The sequence shown here is derived from an EMBL/GenBank/DDBJ whole genome shotgun (WGS) entry which is preliminary data.</text>
</comment>
<dbReference type="AlphaFoldDB" id="A0A508T5Q4"/>